<evidence type="ECO:0000313" key="3">
    <source>
        <dbReference type="Proteomes" id="UP000195521"/>
    </source>
</evidence>
<dbReference type="GeneID" id="39748059"/>
<dbReference type="RefSeq" id="XP_028543926.1">
    <property type="nucleotide sequence ID" value="XM_028688125.1"/>
</dbReference>
<sequence length="118" mass="14275">MGKNNNKNQKNIHHVANTQLKNTPSLKWRLIKKEANFFDKAFEENLINFQKMSLNQDDCSSKKEDNVEEKIIRTCKKFKKRKKKRKCVIWLYIYCFFSYFITLENIFSFCSTFSKKQI</sequence>
<keyword evidence="1" id="KW-0472">Membrane</keyword>
<proteinExistence type="predicted"/>
<keyword evidence="1" id="KW-0812">Transmembrane</keyword>
<reference evidence="3" key="1">
    <citation type="submission" date="2017-04" db="EMBL/GenBank/DDBJ databases">
        <title>Plasmodium gonderi genome.</title>
        <authorList>
            <person name="Arisue N."/>
            <person name="Honma H."/>
            <person name="Kawai S."/>
            <person name="Tougan T."/>
            <person name="Tanabe K."/>
            <person name="Horii T."/>
        </authorList>
    </citation>
    <scope>NUCLEOTIDE SEQUENCE [LARGE SCALE GENOMIC DNA]</scope>
    <source>
        <strain evidence="3">ATCC 30045</strain>
    </source>
</reference>
<keyword evidence="3" id="KW-1185">Reference proteome</keyword>
<protein>
    <recommendedName>
        <fullName evidence="4">Variable surface protein</fullName>
    </recommendedName>
</protein>
<gene>
    <name evidence="2" type="ORF">PGO_100940</name>
</gene>
<name>A0A1Y1JJF5_PLAGO</name>
<accession>A0A1Y1JJF5</accession>
<evidence type="ECO:0000256" key="1">
    <source>
        <dbReference type="SAM" id="Phobius"/>
    </source>
</evidence>
<dbReference type="AlphaFoldDB" id="A0A1Y1JJF5"/>
<dbReference type="OMA" id="QHNVANT"/>
<dbReference type="Proteomes" id="UP000195521">
    <property type="component" value="Unassembled WGS sequence"/>
</dbReference>
<evidence type="ECO:0008006" key="4">
    <source>
        <dbReference type="Google" id="ProtNLM"/>
    </source>
</evidence>
<feature type="transmembrane region" description="Helical" evidence="1">
    <location>
        <begin position="87"/>
        <end position="107"/>
    </location>
</feature>
<organism evidence="2 3">
    <name type="scientific">Plasmodium gonderi</name>
    <dbReference type="NCBI Taxonomy" id="77519"/>
    <lineage>
        <taxon>Eukaryota</taxon>
        <taxon>Sar</taxon>
        <taxon>Alveolata</taxon>
        <taxon>Apicomplexa</taxon>
        <taxon>Aconoidasida</taxon>
        <taxon>Haemosporida</taxon>
        <taxon>Plasmodiidae</taxon>
        <taxon>Plasmodium</taxon>
        <taxon>Plasmodium (Plasmodium)</taxon>
    </lineage>
</organism>
<comment type="caution">
    <text evidence="2">The sequence shown here is derived from an EMBL/GenBank/DDBJ whole genome shotgun (WGS) entry which is preliminary data.</text>
</comment>
<dbReference type="OrthoDB" id="372620at2759"/>
<keyword evidence="1" id="KW-1133">Transmembrane helix</keyword>
<evidence type="ECO:0000313" key="2">
    <source>
        <dbReference type="EMBL" id="GAW81337.1"/>
    </source>
</evidence>
<dbReference type="EMBL" id="BDQF01000011">
    <property type="protein sequence ID" value="GAW81337.1"/>
    <property type="molecule type" value="Genomic_DNA"/>
</dbReference>